<organism evidence="2 3">
    <name type="scientific">Strongyloides venezuelensis</name>
    <name type="common">Threadworm</name>
    <dbReference type="NCBI Taxonomy" id="75913"/>
    <lineage>
        <taxon>Eukaryota</taxon>
        <taxon>Metazoa</taxon>
        <taxon>Ecdysozoa</taxon>
        <taxon>Nematoda</taxon>
        <taxon>Chromadorea</taxon>
        <taxon>Rhabditida</taxon>
        <taxon>Tylenchina</taxon>
        <taxon>Panagrolaimomorpha</taxon>
        <taxon>Strongyloidoidea</taxon>
        <taxon>Strongyloididae</taxon>
        <taxon>Strongyloides</taxon>
    </lineage>
</organism>
<dbReference type="WBParaSite" id="SVE_0691500.1">
    <property type="protein sequence ID" value="SVE_0691500.1"/>
    <property type="gene ID" value="SVE_0691500"/>
</dbReference>
<evidence type="ECO:0000256" key="1">
    <source>
        <dbReference type="SAM" id="Phobius"/>
    </source>
</evidence>
<protein>
    <submittedName>
        <fullName evidence="3">Uncharacterized protein</fullName>
    </submittedName>
</protein>
<keyword evidence="1" id="KW-0472">Membrane</keyword>
<name>A0A0K0FDI9_STRVS</name>
<feature type="transmembrane region" description="Helical" evidence="1">
    <location>
        <begin position="31"/>
        <end position="51"/>
    </location>
</feature>
<keyword evidence="1" id="KW-1133">Transmembrane helix</keyword>
<accession>A0A0K0FDI9</accession>
<reference evidence="2" key="1">
    <citation type="submission" date="2014-07" db="EMBL/GenBank/DDBJ databases">
        <authorList>
            <person name="Martin A.A"/>
            <person name="De Silva N."/>
        </authorList>
    </citation>
    <scope>NUCLEOTIDE SEQUENCE</scope>
</reference>
<evidence type="ECO:0000313" key="2">
    <source>
        <dbReference type="Proteomes" id="UP000035680"/>
    </source>
</evidence>
<proteinExistence type="predicted"/>
<dbReference type="Proteomes" id="UP000035680">
    <property type="component" value="Unassembled WGS sequence"/>
</dbReference>
<keyword evidence="2" id="KW-1185">Reference proteome</keyword>
<sequence length="100" mass="12172">MCDCSSGISPGVYKEFIERNFYNILKMFNKFYTFLFSLLSILVIINGGIIPEGEETMSRVKRQHHGWGHHGWRHHGGWYRPHYYHHYNPYWGHHHGPWWW</sequence>
<evidence type="ECO:0000313" key="3">
    <source>
        <dbReference type="WBParaSite" id="SVE_0691500.1"/>
    </source>
</evidence>
<reference evidence="3" key="2">
    <citation type="submission" date="2015-08" db="UniProtKB">
        <authorList>
            <consortium name="WormBaseParasite"/>
        </authorList>
    </citation>
    <scope>IDENTIFICATION</scope>
</reference>
<dbReference type="AlphaFoldDB" id="A0A0K0FDI9"/>
<keyword evidence="1" id="KW-0812">Transmembrane</keyword>